<dbReference type="Proteomes" id="UP000093352">
    <property type="component" value="Unassembled WGS sequence"/>
</dbReference>
<accession>A0A371IKU1</accession>
<protein>
    <submittedName>
        <fullName evidence="2">DegV family protein</fullName>
    </submittedName>
</protein>
<name>A0A371IKU1_9FIRM</name>
<sequence length="281" mass="30950">MGIKIITDSTADFCEEIRSQVTVVPLTLKFGDKEYLDGVDISKEEFFKKLETTDIMPTTSQPSPHAFKEKYEELLKNGDDIIVITISSKLSGTYNSAIIAAEKLQDKVFVIDSKQGSIGEGVLIELALALIKEGRNVREICEILKQQSEKIRIVALLNTLDYLVKGGRLNKGAGLIGKALNLKVILKIQDGEISPMGKARGFSNAKKSLNELIEKEGNIDFEKPYLIGYSGSSSTDVEKYLCESYDIWQERHDKSRIVQIGSVVGTHSGPGAIIAAFFAKN</sequence>
<dbReference type="InterPro" id="IPR043168">
    <property type="entry name" value="DegV_C"/>
</dbReference>
<dbReference type="GO" id="GO:0008289">
    <property type="term" value="F:lipid binding"/>
    <property type="evidence" value="ECO:0007669"/>
    <property type="project" value="UniProtKB-KW"/>
</dbReference>
<dbReference type="AlphaFoldDB" id="A0A371IKU1"/>
<dbReference type="Gene3D" id="3.40.50.10170">
    <property type="match status" value="1"/>
</dbReference>
<gene>
    <name evidence="2" type="ORF">BBG48_006630</name>
</gene>
<evidence type="ECO:0000256" key="1">
    <source>
        <dbReference type="ARBA" id="ARBA00023121"/>
    </source>
</evidence>
<proteinExistence type="predicted"/>
<dbReference type="SUPFAM" id="SSF82549">
    <property type="entry name" value="DAK1/DegV-like"/>
    <property type="match status" value="1"/>
</dbReference>
<dbReference type="Gene3D" id="3.30.1180.10">
    <property type="match status" value="1"/>
</dbReference>
<dbReference type="RefSeq" id="WP_068913025.1">
    <property type="nucleotide sequence ID" value="NZ_MBEW02000012.1"/>
</dbReference>
<comment type="caution">
    <text evidence="2">The sequence shown here is derived from an EMBL/GenBank/DDBJ whole genome shotgun (WGS) entry which is preliminary data.</text>
</comment>
<dbReference type="STRING" id="1871336.BBG48_08870"/>
<dbReference type="InterPro" id="IPR050270">
    <property type="entry name" value="DegV_domain_contain"/>
</dbReference>
<organism evidence="2 3">
    <name type="scientific">Criibacterium bergeronii</name>
    <dbReference type="NCBI Taxonomy" id="1871336"/>
    <lineage>
        <taxon>Bacteria</taxon>
        <taxon>Bacillati</taxon>
        <taxon>Bacillota</taxon>
        <taxon>Clostridia</taxon>
        <taxon>Peptostreptococcales</taxon>
        <taxon>Filifactoraceae</taxon>
        <taxon>Criibacterium</taxon>
    </lineage>
</organism>
<reference evidence="2 3" key="1">
    <citation type="journal article" date="2016" name="Genome Announc.">
        <title>Draft Genome Sequence of Criibacterium bergeronii gen. nov., sp. nov., Strain CCRI-22567T, Isolated from a Vaginal Sample from a Woman with Bacterial Vaginosis.</title>
        <authorList>
            <person name="Maheux A.F."/>
            <person name="Berube E."/>
            <person name="Boudreau D.K."/>
            <person name="Raymond F."/>
            <person name="Corbeil J."/>
            <person name="Roy P.H."/>
            <person name="Boissinot M."/>
            <person name="Omar R.F."/>
        </authorList>
    </citation>
    <scope>NUCLEOTIDE SEQUENCE [LARGE SCALE GENOMIC DNA]</scope>
    <source>
        <strain evidence="2 3">CCRI-22567</strain>
    </source>
</reference>
<dbReference type="PROSITE" id="PS51482">
    <property type="entry name" value="DEGV"/>
    <property type="match status" value="1"/>
</dbReference>
<dbReference type="PANTHER" id="PTHR33434">
    <property type="entry name" value="DEGV DOMAIN-CONTAINING PROTEIN DR_1986-RELATED"/>
    <property type="match status" value="1"/>
</dbReference>
<keyword evidence="1" id="KW-0446">Lipid-binding</keyword>
<dbReference type="Pfam" id="PF02645">
    <property type="entry name" value="DegV"/>
    <property type="match status" value="1"/>
</dbReference>
<dbReference type="PANTHER" id="PTHR33434:SF2">
    <property type="entry name" value="FATTY ACID-BINDING PROTEIN TM_1468"/>
    <property type="match status" value="1"/>
</dbReference>
<keyword evidence="3" id="KW-1185">Reference proteome</keyword>
<dbReference type="NCBIfam" id="TIGR00762">
    <property type="entry name" value="DegV"/>
    <property type="match status" value="1"/>
</dbReference>
<evidence type="ECO:0000313" key="2">
    <source>
        <dbReference type="EMBL" id="RDY21099.1"/>
    </source>
</evidence>
<dbReference type="InterPro" id="IPR003797">
    <property type="entry name" value="DegV"/>
</dbReference>
<evidence type="ECO:0000313" key="3">
    <source>
        <dbReference type="Proteomes" id="UP000093352"/>
    </source>
</evidence>
<dbReference type="EMBL" id="MBEW02000012">
    <property type="protein sequence ID" value="RDY21099.1"/>
    <property type="molecule type" value="Genomic_DNA"/>
</dbReference>